<evidence type="ECO:0000256" key="1">
    <source>
        <dbReference type="SAM" id="SignalP"/>
    </source>
</evidence>
<evidence type="ECO:0000313" key="2">
    <source>
        <dbReference type="EMBL" id="MFH7564316.1"/>
    </source>
</evidence>
<dbReference type="RefSeq" id="WP_395535644.1">
    <property type="nucleotide sequence ID" value="NZ_CP166302.1"/>
</dbReference>
<accession>A0ABW7NYT4</accession>
<dbReference type="EMBL" id="JBGFTR010000003">
    <property type="protein sequence ID" value="MFH7564316.1"/>
    <property type="molecule type" value="Genomic_DNA"/>
</dbReference>
<dbReference type="PROSITE" id="PS51257">
    <property type="entry name" value="PROKAR_LIPOPROTEIN"/>
    <property type="match status" value="1"/>
</dbReference>
<dbReference type="Proteomes" id="UP001610706">
    <property type="component" value="Unassembled WGS sequence"/>
</dbReference>
<organism evidence="2 3">
    <name type="scientific">Oceanimonas smirnovii</name>
    <dbReference type="NCBI Taxonomy" id="264574"/>
    <lineage>
        <taxon>Bacteria</taxon>
        <taxon>Pseudomonadati</taxon>
        <taxon>Pseudomonadota</taxon>
        <taxon>Gammaproteobacteria</taxon>
        <taxon>Aeromonadales</taxon>
        <taxon>Aeromonadaceae</taxon>
        <taxon>Oceanimonas</taxon>
    </lineage>
</organism>
<feature type="chain" id="PRO_5047149349" evidence="1">
    <location>
        <begin position="18"/>
        <end position="328"/>
    </location>
</feature>
<evidence type="ECO:0000313" key="3">
    <source>
        <dbReference type="Proteomes" id="UP001610706"/>
    </source>
</evidence>
<dbReference type="InterPro" id="IPR042268">
    <property type="entry name" value="BamC_C"/>
</dbReference>
<protein>
    <submittedName>
        <fullName evidence="2">Outer membrane protein assembly factor BamC</fullName>
    </submittedName>
</protein>
<comment type="caution">
    <text evidence="2">The sequence shown here is derived from an EMBL/GenBank/DDBJ whole genome shotgun (WGS) entry which is preliminary data.</text>
</comment>
<keyword evidence="3" id="KW-1185">Reference proteome</keyword>
<dbReference type="Gene3D" id="3.30.310.170">
    <property type="entry name" value="Outer membrane protein assembly factor BamC"/>
    <property type="match status" value="1"/>
</dbReference>
<gene>
    <name evidence="2" type="primary">bamC</name>
    <name evidence="2" type="ORF">AB9R89_03135</name>
</gene>
<sequence length="328" mass="36346">MKAPTMMISLLAVTVLAGCSNPETRSQANRDFDYESETLRSAPLMIPQGLEAPRFNTEYVIPENGTSGATGKSLDIRPPTQVLPLVRGSEIMADGTGLWFYQQQLDQPLEQQLSQALADFFDATDAKHNRVSNGFTSSGKVIGAPEQQFSWQLMPDPVRRAVAVQVQATEGADALLQDRQRAEASMLNAFSLSYQQSLSRQQELLDQSPISLTLDSEQQRLVSVQSYDRTWKRLIVLLPKLGFDISNRQQALGYVDVEFDGLSKGDWQDLNLPALNIPEQEYRIQLGDLGNRTSLSLSNKDREPVAAEVLSELAATLTPAFERADLAR</sequence>
<dbReference type="Pfam" id="PF06804">
    <property type="entry name" value="Lipoprotein_18"/>
    <property type="match status" value="1"/>
</dbReference>
<dbReference type="InterPro" id="IPR010653">
    <property type="entry name" value="NlpB/DapX"/>
</dbReference>
<reference evidence="2 3" key="1">
    <citation type="submission" date="2024-08" db="EMBL/GenBank/DDBJ databases">
        <title>Oceanimonas smirnovii Genome sequencing and assembly.</title>
        <authorList>
            <person name="Tang B."/>
        </authorList>
    </citation>
    <scope>NUCLEOTIDE SEQUENCE [LARGE SCALE GENOMIC DNA]</scope>
    <source>
        <strain evidence="2 3">OS2020-119</strain>
    </source>
</reference>
<keyword evidence="1" id="KW-0732">Signal</keyword>
<name>A0ABW7NYT4_9GAMM</name>
<proteinExistence type="predicted"/>
<feature type="signal peptide" evidence="1">
    <location>
        <begin position="1"/>
        <end position="17"/>
    </location>
</feature>